<name>A0ABR1R3W5_9PEZI</name>
<dbReference type="InterPro" id="IPR011990">
    <property type="entry name" value="TPR-like_helical_dom_sf"/>
</dbReference>
<dbReference type="InterPro" id="IPR019734">
    <property type="entry name" value="TPR_rpt"/>
</dbReference>
<keyword evidence="4" id="KW-1185">Reference proteome</keyword>
<dbReference type="Gene3D" id="1.25.40.10">
    <property type="entry name" value="Tetratricopeptide repeat domain"/>
    <property type="match status" value="2"/>
</dbReference>
<dbReference type="InterPro" id="IPR053137">
    <property type="entry name" value="NLR-like"/>
</dbReference>
<dbReference type="PANTHER" id="PTHR46082:SF6">
    <property type="entry name" value="AAA+ ATPASE DOMAIN-CONTAINING PROTEIN-RELATED"/>
    <property type="match status" value="1"/>
</dbReference>
<dbReference type="Gene3D" id="3.40.50.300">
    <property type="entry name" value="P-loop containing nucleotide triphosphate hydrolases"/>
    <property type="match status" value="1"/>
</dbReference>
<dbReference type="Pfam" id="PF13424">
    <property type="entry name" value="TPR_12"/>
    <property type="match status" value="4"/>
</dbReference>
<gene>
    <name evidence="3" type="ORF">PG991_014568</name>
</gene>
<evidence type="ECO:0000259" key="2">
    <source>
        <dbReference type="Pfam" id="PF13191"/>
    </source>
</evidence>
<feature type="repeat" description="TPR" evidence="1">
    <location>
        <begin position="724"/>
        <end position="757"/>
    </location>
</feature>
<reference evidence="3 4" key="1">
    <citation type="submission" date="2023-01" db="EMBL/GenBank/DDBJ databases">
        <title>Analysis of 21 Apiospora genomes using comparative genomics revels a genus with tremendous synthesis potential of carbohydrate active enzymes and secondary metabolites.</title>
        <authorList>
            <person name="Sorensen T."/>
        </authorList>
    </citation>
    <scope>NUCLEOTIDE SEQUENCE [LARGE SCALE GENOMIC DNA]</scope>
    <source>
        <strain evidence="3 4">CBS 20057</strain>
    </source>
</reference>
<dbReference type="PROSITE" id="PS50005">
    <property type="entry name" value="TPR"/>
    <property type="match status" value="2"/>
</dbReference>
<dbReference type="SMART" id="SM00028">
    <property type="entry name" value="TPR"/>
    <property type="match status" value="7"/>
</dbReference>
<organism evidence="3 4">
    <name type="scientific">Apiospora marii</name>
    <dbReference type="NCBI Taxonomy" id="335849"/>
    <lineage>
        <taxon>Eukaryota</taxon>
        <taxon>Fungi</taxon>
        <taxon>Dikarya</taxon>
        <taxon>Ascomycota</taxon>
        <taxon>Pezizomycotina</taxon>
        <taxon>Sordariomycetes</taxon>
        <taxon>Xylariomycetidae</taxon>
        <taxon>Amphisphaeriales</taxon>
        <taxon>Apiosporaceae</taxon>
        <taxon>Apiospora</taxon>
    </lineage>
</organism>
<dbReference type="Pfam" id="PF13191">
    <property type="entry name" value="AAA_16"/>
    <property type="match status" value="1"/>
</dbReference>
<dbReference type="PANTHER" id="PTHR46082">
    <property type="entry name" value="ATP/GTP-BINDING PROTEIN-RELATED"/>
    <property type="match status" value="1"/>
</dbReference>
<dbReference type="Proteomes" id="UP001396898">
    <property type="component" value="Unassembled WGS sequence"/>
</dbReference>
<evidence type="ECO:0000313" key="4">
    <source>
        <dbReference type="Proteomes" id="UP001396898"/>
    </source>
</evidence>
<accession>A0ABR1R3W5</accession>
<dbReference type="SUPFAM" id="SSF53167">
    <property type="entry name" value="Purine and uridine phosphorylases"/>
    <property type="match status" value="1"/>
</dbReference>
<dbReference type="Gene3D" id="3.40.50.1580">
    <property type="entry name" value="Nucleoside phosphorylase domain"/>
    <property type="match status" value="1"/>
</dbReference>
<evidence type="ECO:0000313" key="3">
    <source>
        <dbReference type="EMBL" id="KAK7998893.1"/>
    </source>
</evidence>
<feature type="repeat" description="TPR" evidence="1">
    <location>
        <begin position="808"/>
        <end position="841"/>
    </location>
</feature>
<sequence length="921" mass="104144">MSLLRKLRREDYHVAWIAPVSNLELLPARLMLDEKHDVPDYDTSYDDNIYTCGSMVGHNVVIASCPPGLIGNVNAGQVAGSMFKTFANIRMALLVGIGGGVPRSPNSDRRAPDVRLGDVVVGWPGDGKPACVYYDFGKRHTDGRFEMLVFCRELLRKIPAGKILQMQGSSETQAPFLVPFVRNAQFAGRESQLQRLKRHVEAKGCQSLAVHGLGGCGKTALVAELAYRLKEEDPGCAIFWVLALNAETFQRAYLEIGVALGIPQIRDSQSDDDVDVKSLVKEWLSRDQSRPWLMIIDNADDAQVLLDSTNTESRKRLLDYLPRSNKGAFIFTTRSRKAAVDVANTAFELPQLTGAEGVEFIKKRLSGLDWLSGDAVVARLLGMLTYLPLAIVQAVAFINKNGISLQNYIDLFWNAAESELSLLKEHFEDQTRYQIANDKRNNAVAITWRLSFNRIRTDDPLAAKFLGLMACLQRENIPTSVFRADDAIAKTKALGTLKAYAFITARAQHARDMAGTAPLEEETYDMHRLVQMATQDWLKDEQEWVSQLGDALSVLVDLIPLRNSNRHDNWRVWMAYIPHGVCLASLCSDEGETLVDRVELLRRIGRCQHTLGQYRAAEEMHREALALSEELYGTENWQTLQIMHDIGCTLDTQSRYAEAETIFRQVLLLSEKVKGKEHRDTLTAMNCLGSALRGQRRYAEAEIIFRETLVSSERVLGKEHRDTLASMNNLGLLYEEQGKHAEAEVMFRRILILDEKVDRREHPDALTTMHNLGNTLYDQRRYAEAEAIYRETLILRKKVIGEHHPETLGSMHQLGLVLRYQGKYTEAEKIYRETLELDQRVLGKEHPDTLKTMHPLGVALNHQERYTEAEKTYREALVLQEKVLGTEHRSTLRTTRDLAGVLRIQGKLEEAELLLSRIPDL</sequence>
<dbReference type="SUPFAM" id="SSF52540">
    <property type="entry name" value="P-loop containing nucleoside triphosphate hydrolases"/>
    <property type="match status" value="1"/>
</dbReference>
<dbReference type="EMBL" id="JAQQWI010000019">
    <property type="protein sequence ID" value="KAK7998893.1"/>
    <property type="molecule type" value="Genomic_DNA"/>
</dbReference>
<dbReference type="InterPro" id="IPR035994">
    <property type="entry name" value="Nucleoside_phosphorylase_sf"/>
</dbReference>
<evidence type="ECO:0000256" key="1">
    <source>
        <dbReference type="PROSITE-ProRule" id="PRU00339"/>
    </source>
</evidence>
<dbReference type="InterPro" id="IPR041664">
    <property type="entry name" value="AAA_16"/>
</dbReference>
<feature type="domain" description="Orc1-like AAA ATPase" evidence="2">
    <location>
        <begin position="185"/>
        <end position="254"/>
    </location>
</feature>
<proteinExistence type="predicted"/>
<dbReference type="SUPFAM" id="SSF48452">
    <property type="entry name" value="TPR-like"/>
    <property type="match status" value="1"/>
</dbReference>
<comment type="caution">
    <text evidence="3">The sequence shown here is derived from an EMBL/GenBank/DDBJ whole genome shotgun (WGS) entry which is preliminary data.</text>
</comment>
<keyword evidence="1" id="KW-0802">TPR repeat</keyword>
<dbReference type="InterPro" id="IPR027417">
    <property type="entry name" value="P-loop_NTPase"/>
</dbReference>
<protein>
    <submittedName>
        <fullName evidence="3">Kinesin light chain 1</fullName>
    </submittedName>
</protein>